<protein>
    <submittedName>
        <fullName evidence="1">Uncharacterized protein</fullName>
    </submittedName>
</protein>
<name>A0A382JGZ7_9ZZZZ</name>
<evidence type="ECO:0000313" key="1">
    <source>
        <dbReference type="EMBL" id="SVC11604.1"/>
    </source>
</evidence>
<reference evidence="1" key="1">
    <citation type="submission" date="2018-05" db="EMBL/GenBank/DDBJ databases">
        <authorList>
            <person name="Lanie J.A."/>
            <person name="Ng W.-L."/>
            <person name="Kazmierczak K.M."/>
            <person name="Andrzejewski T.M."/>
            <person name="Davidsen T.M."/>
            <person name="Wayne K.J."/>
            <person name="Tettelin H."/>
            <person name="Glass J.I."/>
            <person name="Rusch D."/>
            <person name="Podicherti R."/>
            <person name="Tsui H.-C.T."/>
            <person name="Winkler M.E."/>
        </authorList>
    </citation>
    <scope>NUCLEOTIDE SEQUENCE</scope>
</reference>
<organism evidence="1">
    <name type="scientific">marine metagenome</name>
    <dbReference type="NCBI Taxonomy" id="408172"/>
    <lineage>
        <taxon>unclassified sequences</taxon>
        <taxon>metagenomes</taxon>
        <taxon>ecological metagenomes</taxon>
    </lineage>
</organism>
<proteinExistence type="predicted"/>
<dbReference type="AlphaFoldDB" id="A0A382JGZ7"/>
<dbReference type="EMBL" id="UINC01074425">
    <property type="protein sequence ID" value="SVC11604.1"/>
    <property type="molecule type" value="Genomic_DNA"/>
</dbReference>
<gene>
    <name evidence="1" type="ORF">METZ01_LOCUS264458</name>
</gene>
<feature type="non-terminal residue" evidence="1">
    <location>
        <position position="1"/>
    </location>
</feature>
<sequence>GPYLDTDEALSKSKQILDELFCELF</sequence>
<accession>A0A382JGZ7</accession>